<sequence>RRKSQATGTRKNITVDSMVPIDAPTQPRTYVLPSSTSRKEVPAVIAKKRARSQAFGDDDDDEARDPQPPPSATEKEQIEWKRRQNTLAARKSRQRKLMYLQEVEKKLEDANREVEKWKVRSQMLSHTLSTHNIPVPRFED</sequence>
<dbReference type="Proteomes" id="UP000308600">
    <property type="component" value="Unassembled WGS sequence"/>
</dbReference>
<evidence type="ECO:0000313" key="1">
    <source>
        <dbReference type="EMBL" id="TFK68955.1"/>
    </source>
</evidence>
<organism evidence="1 2">
    <name type="scientific">Pluteus cervinus</name>
    <dbReference type="NCBI Taxonomy" id="181527"/>
    <lineage>
        <taxon>Eukaryota</taxon>
        <taxon>Fungi</taxon>
        <taxon>Dikarya</taxon>
        <taxon>Basidiomycota</taxon>
        <taxon>Agaricomycotina</taxon>
        <taxon>Agaricomycetes</taxon>
        <taxon>Agaricomycetidae</taxon>
        <taxon>Agaricales</taxon>
        <taxon>Pluteineae</taxon>
        <taxon>Pluteaceae</taxon>
        <taxon>Pluteus</taxon>
    </lineage>
</organism>
<accession>A0ACD3ATB2</accession>
<proteinExistence type="predicted"/>
<reference evidence="1 2" key="1">
    <citation type="journal article" date="2019" name="Nat. Ecol. Evol.">
        <title>Megaphylogeny resolves global patterns of mushroom evolution.</title>
        <authorList>
            <person name="Varga T."/>
            <person name="Krizsan K."/>
            <person name="Foldi C."/>
            <person name="Dima B."/>
            <person name="Sanchez-Garcia M."/>
            <person name="Sanchez-Ramirez S."/>
            <person name="Szollosi G.J."/>
            <person name="Szarkandi J.G."/>
            <person name="Papp V."/>
            <person name="Albert L."/>
            <person name="Andreopoulos W."/>
            <person name="Angelini C."/>
            <person name="Antonin V."/>
            <person name="Barry K.W."/>
            <person name="Bougher N.L."/>
            <person name="Buchanan P."/>
            <person name="Buyck B."/>
            <person name="Bense V."/>
            <person name="Catcheside P."/>
            <person name="Chovatia M."/>
            <person name="Cooper J."/>
            <person name="Damon W."/>
            <person name="Desjardin D."/>
            <person name="Finy P."/>
            <person name="Geml J."/>
            <person name="Haridas S."/>
            <person name="Hughes K."/>
            <person name="Justo A."/>
            <person name="Karasinski D."/>
            <person name="Kautmanova I."/>
            <person name="Kiss B."/>
            <person name="Kocsube S."/>
            <person name="Kotiranta H."/>
            <person name="LaButti K.M."/>
            <person name="Lechner B.E."/>
            <person name="Liimatainen K."/>
            <person name="Lipzen A."/>
            <person name="Lukacs Z."/>
            <person name="Mihaltcheva S."/>
            <person name="Morgado L.N."/>
            <person name="Niskanen T."/>
            <person name="Noordeloos M.E."/>
            <person name="Ohm R.A."/>
            <person name="Ortiz-Santana B."/>
            <person name="Ovrebo C."/>
            <person name="Racz N."/>
            <person name="Riley R."/>
            <person name="Savchenko A."/>
            <person name="Shiryaev A."/>
            <person name="Soop K."/>
            <person name="Spirin V."/>
            <person name="Szebenyi C."/>
            <person name="Tomsovsky M."/>
            <person name="Tulloss R.E."/>
            <person name="Uehling J."/>
            <person name="Grigoriev I.V."/>
            <person name="Vagvolgyi C."/>
            <person name="Papp T."/>
            <person name="Martin F.M."/>
            <person name="Miettinen O."/>
            <person name="Hibbett D.S."/>
            <person name="Nagy L.G."/>
        </authorList>
    </citation>
    <scope>NUCLEOTIDE SEQUENCE [LARGE SCALE GENOMIC DNA]</scope>
    <source>
        <strain evidence="1 2">NL-1719</strain>
    </source>
</reference>
<feature type="non-terminal residue" evidence="1">
    <location>
        <position position="140"/>
    </location>
</feature>
<protein>
    <submittedName>
        <fullName evidence="1">Uncharacterized protein</fullName>
    </submittedName>
</protein>
<gene>
    <name evidence="1" type="ORF">BDN72DRAFT_739358</name>
</gene>
<keyword evidence="2" id="KW-1185">Reference proteome</keyword>
<feature type="non-terminal residue" evidence="1">
    <location>
        <position position="1"/>
    </location>
</feature>
<evidence type="ECO:0000313" key="2">
    <source>
        <dbReference type="Proteomes" id="UP000308600"/>
    </source>
</evidence>
<name>A0ACD3ATB2_9AGAR</name>
<dbReference type="EMBL" id="ML208340">
    <property type="protein sequence ID" value="TFK68955.1"/>
    <property type="molecule type" value="Genomic_DNA"/>
</dbReference>